<dbReference type="Proteomes" id="UP000297014">
    <property type="component" value="Unassembled WGS sequence"/>
</dbReference>
<dbReference type="RefSeq" id="WP_327857099.1">
    <property type="nucleotide sequence ID" value="NZ_JALP01000153.1"/>
</dbReference>
<dbReference type="InterPro" id="IPR011010">
    <property type="entry name" value="DNA_brk_join_enz"/>
</dbReference>
<dbReference type="GO" id="GO:0015074">
    <property type="term" value="P:DNA integration"/>
    <property type="evidence" value="ECO:0007669"/>
    <property type="project" value="InterPro"/>
</dbReference>
<dbReference type="GO" id="GO:0003677">
    <property type="term" value="F:DNA binding"/>
    <property type="evidence" value="ECO:0007669"/>
    <property type="project" value="InterPro"/>
</dbReference>
<evidence type="ECO:0000256" key="1">
    <source>
        <dbReference type="ARBA" id="ARBA00023172"/>
    </source>
</evidence>
<feature type="domain" description="Tyr recombinase" evidence="2">
    <location>
        <begin position="1"/>
        <end position="53"/>
    </location>
</feature>
<dbReference type="InterPro" id="IPR002104">
    <property type="entry name" value="Integrase_catalytic"/>
</dbReference>
<dbReference type="AlphaFoldDB" id="A0A4V3X8I5"/>
<accession>A0A4V3X8I5</accession>
<keyword evidence="1" id="KW-0233">DNA recombination</keyword>
<evidence type="ECO:0000313" key="3">
    <source>
        <dbReference type="EMBL" id="THG90432.1"/>
    </source>
</evidence>
<sequence>MLVMLDTPVRINELINIELQDVKENEIVIRETKTYFERIVPMSRKLKEQLEIY</sequence>
<gene>
    <name evidence="3" type="ORF">AJ85_10805</name>
</gene>
<reference evidence="3 4" key="1">
    <citation type="submission" date="2014-01" db="EMBL/GenBank/DDBJ databases">
        <title>Draft genome sequencing of Bacillus alcalophilus CGMCC 1.3604.</title>
        <authorList>
            <person name="Yang J."/>
            <person name="Diao L."/>
            <person name="Yang S."/>
        </authorList>
    </citation>
    <scope>NUCLEOTIDE SEQUENCE [LARGE SCALE GENOMIC DNA]</scope>
    <source>
        <strain evidence="3 4">CGMCC 1.3604</strain>
    </source>
</reference>
<dbReference type="GO" id="GO:0006310">
    <property type="term" value="P:DNA recombination"/>
    <property type="evidence" value="ECO:0007669"/>
    <property type="project" value="UniProtKB-KW"/>
</dbReference>
<dbReference type="SUPFAM" id="SSF56349">
    <property type="entry name" value="DNA breaking-rejoining enzymes"/>
    <property type="match status" value="1"/>
</dbReference>
<evidence type="ECO:0000313" key="4">
    <source>
        <dbReference type="Proteomes" id="UP000297014"/>
    </source>
</evidence>
<dbReference type="Pfam" id="PF00589">
    <property type="entry name" value="Phage_integrase"/>
    <property type="match status" value="1"/>
</dbReference>
<protein>
    <recommendedName>
        <fullName evidence="2">Tyr recombinase domain-containing protein</fullName>
    </recommendedName>
</protein>
<proteinExistence type="predicted"/>
<dbReference type="InterPro" id="IPR013762">
    <property type="entry name" value="Integrase-like_cat_sf"/>
</dbReference>
<dbReference type="PROSITE" id="PS51898">
    <property type="entry name" value="TYR_RECOMBINASE"/>
    <property type="match status" value="1"/>
</dbReference>
<dbReference type="Gene3D" id="1.10.443.10">
    <property type="entry name" value="Intergrase catalytic core"/>
    <property type="match status" value="1"/>
</dbReference>
<name>A0A4V3X8I5_ALKAL</name>
<organism evidence="3 4">
    <name type="scientific">Alkalihalobacillus alcalophilus ATCC 27647 = CGMCC 1.3604</name>
    <dbReference type="NCBI Taxonomy" id="1218173"/>
    <lineage>
        <taxon>Bacteria</taxon>
        <taxon>Bacillati</taxon>
        <taxon>Bacillota</taxon>
        <taxon>Bacilli</taxon>
        <taxon>Bacillales</taxon>
        <taxon>Bacillaceae</taxon>
        <taxon>Alkalihalobacillus</taxon>
    </lineage>
</organism>
<dbReference type="EMBL" id="JALP01000153">
    <property type="protein sequence ID" value="THG90432.1"/>
    <property type="molecule type" value="Genomic_DNA"/>
</dbReference>
<comment type="caution">
    <text evidence="3">The sequence shown here is derived from an EMBL/GenBank/DDBJ whole genome shotgun (WGS) entry which is preliminary data.</text>
</comment>
<evidence type="ECO:0000259" key="2">
    <source>
        <dbReference type="PROSITE" id="PS51898"/>
    </source>
</evidence>